<dbReference type="EMBL" id="JACCFS010000001">
    <property type="protein sequence ID" value="NYJ38181.1"/>
    <property type="molecule type" value="Genomic_DNA"/>
</dbReference>
<dbReference type="Proteomes" id="UP000572051">
    <property type="component" value="Unassembled WGS sequence"/>
</dbReference>
<dbReference type="GO" id="GO:0005886">
    <property type="term" value="C:plasma membrane"/>
    <property type="evidence" value="ECO:0007669"/>
    <property type="project" value="UniProtKB-SubCell"/>
</dbReference>
<dbReference type="InterPro" id="IPR011701">
    <property type="entry name" value="MFS"/>
</dbReference>
<feature type="transmembrane region" description="Helical" evidence="6">
    <location>
        <begin position="165"/>
        <end position="183"/>
    </location>
</feature>
<dbReference type="Gene3D" id="1.20.1250.20">
    <property type="entry name" value="MFS general substrate transporter like domains"/>
    <property type="match status" value="1"/>
</dbReference>
<evidence type="ECO:0000313" key="8">
    <source>
        <dbReference type="Proteomes" id="UP000572051"/>
    </source>
</evidence>
<evidence type="ECO:0000256" key="1">
    <source>
        <dbReference type="ARBA" id="ARBA00004651"/>
    </source>
</evidence>
<comment type="subcellular location">
    <subcellularLocation>
        <location evidence="1">Cell membrane</location>
        <topology evidence="1">Multi-pass membrane protein</topology>
    </subcellularLocation>
</comment>
<keyword evidence="4 6" id="KW-1133">Transmembrane helix</keyword>
<name>A0A7Z0EUQ9_9ACTN</name>
<evidence type="ECO:0000313" key="7">
    <source>
        <dbReference type="EMBL" id="NYJ38181.1"/>
    </source>
</evidence>
<evidence type="ECO:0000256" key="4">
    <source>
        <dbReference type="ARBA" id="ARBA00022989"/>
    </source>
</evidence>
<keyword evidence="3 6" id="KW-0812">Transmembrane</keyword>
<feature type="transmembrane region" description="Helical" evidence="6">
    <location>
        <begin position="214"/>
        <end position="236"/>
    </location>
</feature>
<feature type="transmembrane region" description="Helical" evidence="6">
    <location>
        <begin position="248"/>
        <end position="265"/>
    </location>
</feature>
<proteinExistence type="predicted"/>
<feature type="transmembrane region" description="Helical" evidence="6">
    <location>
        <begin position="73"/>
        <end position="92"/>
    </location>
</feature>
<dbReference type="InterPro" id="IPR036259">
    <property type="entry name" value="MFS_trans_sf"/>
</dbReference>
<feature type="transmembrane region" description="Helical" evidence="6">
    <location>
        <begin position="139"/>
        <end position="160"/>
    </location>
</feature>
<organism evidence="7 8">
    <name type="scientific">Nocardiopsis aegyptia</name>
    <dbReference type="NCBI Taxonomy" id="220378"/>
    <lineage>
        <taxon>Bacteria</taxon>
        <taxon>Bacillati</taxon>
        <taxon>Actinomycetota</taxon>
        <taxon>Actinomycetes</taxon>
        <taxon>Streptosporangiales</taxon>
        <taxon>Nocardiopsidaceae</taxon>
        <taxon>Nocardiopsis</taxon>
    </lineage>
</organism>
<feature type="transmembrane region" description="Helical" evidence="6">
    <location>
        <begin position="28"/>
        <end position="53"/>
    </location>
</feature>
<keyword evidence="8" id="KW-1185">Reference proteome</keyword>
<evidence type="ECO:0008006" key="9">
    <source>
        <dbReference type="Google" id="ProtNLM"/>
    </source>
</evidence>
<feature type="transmembrane region" description="Helical" evidence="6">
    <location>
        <begin position="99"/>
        <end position="119"/>
    </location>
</feature>
<sequence>MPQRHALFRYIAGALTARVGDEMSGPAVLLLGAAATGSVATGAALLAGLTATAALGGPLVGAALDRTARPGRLLAAALVGYAAGLAAVALALGCVPLPLVVGTALVIGLLGPALSGGWTAQLPRVVPPEGLARASALDAMTFGGASLLGPGAAGLAAVLLGAPGAVAGAVALIALAVPVAWALPGRSTAAARTPLAADLRAGARAVLGNAPLRWVTAATVVSIAGSGMFVVCLPGLGDRFLGGQAHGALLLSLMAVCSLAANLVLTRAVPSLSPDTMVLVCVLVQAVGMGAASLAGSAVALVAAAALVGAAEGPQLTALFRVRHREAPERLRAQVFTTGASLKISAFALGAAAAGPLAEHSLTVCLAVAALLQIGAATALARR</sequence>
<evidence type="ECO:0000256" key="6">
    <source>
        <dbReference type="SAM" id="Phobius"/>
    </source>
</evidence>
<protein>
    <recommendedName>
        <fullName evidence="9">MFS transporter</fullName>
    </recommendedName>
</protein>
<gene>
    <name evidence="7" type="ORF">HNR10_006062</name>
</gene>
<keyword evidence="5 6" id="KW-0472">Membrane</keyword>
<dbReference type="AlphaFoldDB" id="A0A7Z0EUQ9"/>
<reference evidence="7 8" key="1">
    <citation type="submission" date="2020-07" db="EMBL/GenBank/DDBJ databases">
        <title>Sequencing the genomes of 1000 actinobacteria strains.</title>
        <authorList>
            <person name="Klenk H.-P."/>
        </authorList>
    </citation>
    <scope>NUCLEOTIDE SEQUENCE [LARGE SCALE GENOMIC DNA]</scope>
    <source>
        <strain evidence="7 8">DSM 44442</strain>
    </source>
</reference>
<evidence type="ECO:0000256" key="3">
    <source>
        <dbReference type="ARBA" id="ARBA00022692"/>
    </source>
</evidence>
<dbReference type="PANTHER" id="PTHR23513:SF11">
    <property type="entry name" value="STAPHYLOFERRIN A TRANSPORTER"/>
    <property type="match status" value="1"/>
</dbReference>
<keyword evidence="2" id="KW-1003">Cell membrane</keyword>
<dbReference type="Pfam" id="PF07690">
    <property type="entry name" value="MFS_1"/>
    <property type="match status" value="1"/>
</dbReference>
<dbReference type="RefSeq" id="WP_179829358.1">
    <property type="nucleotide sequence ID" value="NZ_JACCFS010000001.1"/>
</dbReference>
<dbReference type="GO" id="GO:0022857">
    <property type="term" value="F:transmembrane transporter activity"/>
    <property type="evidence" value="ECO:0007669"/>
    <property type="project" value="InterPro"/>
</dbReference>
<evidence type="ECO:0000256" key="5">
    <source>
        <dbReference type="ARBA" id="ARBA00023136"/>
    </source>
</evidence>
<accession>A0A7Z0EUQ9</accession>
<comment type="caution">
    <text evidence="7">The sequence shown here is derived from an EMBL/GenBank/DDBJ whole genome shotgun (WGS) entry which is preliminary data.</text>
</comment>
<dbReference type="SUPFAM" id="SSF103473">
    <property type="entry name" value="MFS general substrate transporter"/>
    <property type="match status" value="1"/>
</dbReference>
<feature type="transmembrane region" description="Helical" evidence="6">
    <location>
        <begin position="277"/>
        <end position="310"/>
    </location>
</feature>
<evidence type="ECO:0000256" key="2">
    <source>
        <dbReference type="ARBA" id="ARBA00022475"/>
    </source>
</evidence>
<dbReference type="PANTHER" id="PTHR23513">
    <property type="entry name" value="INTEGRAL MEMBRANE EFFLUX PROTEIN-RELATED"/>
    <property type="match status" value="1"/>
</dbReference>